<accession>A0A5D2IS40</accession>
<gene>
    <name evidence="1" type="ORF">ES332_D11G264700v1</name>
</gene>
<dbReference type="Proteomes" id="UP000322667">
    <property type="component" value="Chromosome D11"/>
</dbReference>
<dbReference type="EMBL" id="CM017633">
    <property type="protein sequence ID" value="TYH45441.1"/>
    <property type="molecule type" value="Genomic_DNA"/>
</dbReference>
<dbReference type="AlphaFoldDB" id="A0A5D2IS40"/>
<organism evidence="1 2">
    <name type="scientific">Gossypium tomentosum</name>
    <name type="common">Hawaiian cotton</name>
    <name type="synonym">Gossypium sandvicense</name>
    <dbReference type="NCBI Taxonomy" id="34277"/>
    <lineage>
        <taxon>Eukaryota</taxon>
        <taxon>Viridiplantae</taxon>
        <taxon>Streptophyta</taxon>
        <taxon>Embryophyta</taxon>
        <taxon>Tracheophyta</taxon>
        <taxon>Spermatophyta</taxon>
        <taxon>Magnoliopsida</taxon>
        <taxon>eudicotyledons</taxon>
        <taxon>Gunneridae</taxon>
        <taxon>Pentapetalae</taxon>
        <taxon>rosids</taxon>
        <taxon>malvids</taxon>
        <taxon>Malvales</taxon>
        <taxon>Malvaceae</taxon>
        <taxon>Malvoideae</taxon>
        <taxon>Gossypium</taxon>
    </lineage>
</organism>
<evidence type="ECO:0000313" key="1">
    <source>
        <dbReference type="EMBL" id="TYH45441.1"/>
    </source>
</evidence>
<evidence type="ECO:0000313" key="2">
    <source>
        <dbReference type="Proteomes" id="UP000322667"/>
    </source>
</evidence>
<reference evidence="1 2" key="1">
    <citation type="submission" date="2019-07" db="EMBL/GenBank/DDBJ databases">
        <title>WGS assembly of Gossypium tomentosum.</title>
        <authorList>
            <person name="Chen Z.J."/>
            <person name="Sreedasyam A."/>
            <person name="Ando A."/>
            <person name="Song Q."/>
            <person name="De L."/>
            <person name="Hulse-Kemp A."/>
            <person name="Ding M."/>
            <person name="Ye W."/>
            <person name="Kirkbride R."/>
            <person name="Jenkins J."/>
            <person name="Plott C."/>
            <person name="Lovell J."/>
            <person name="Lin Y.-M."/>
            <person name="Vaughn R."/>
            <person name="Liu B."/>
            <person name="Li W."/>
            <person name="Simpson S."/>
            <person name="Scheffler B."/>
            <person name="Saski C."/>
            <person name="Grover C."/>
            <person name="Hu G."/>
            <person name="Conover J."/>
            <person name="Carlson J."/>
            <person name="Shu S."/>
            <person name="Boston L."/>
            <person name="Williams M."/>
            <person name="Peterson D."/>
            <person name="Mcgee K."/>
            <person name="Jones D."/>
            <person name="Wendel J."/>
            <person name="Stelly D."/>
            <person name="Grimwood J."/>
            <person name="Schmutz J."/>
        </authorList>
    </citation>
    <scope>NUCLEOTIDE SEQUENCE [LARGE SCALE GENOMIC DNA]</scope>
    <source>
        <strain evidence="1">7179.01</strain>
    </source>
</reference>
<name>A0A5D2IS40_GOSTO</name>
<proteinExistence type="predicted"/>
<keyword evidence="2" id="KW-1185">Reference proteome</keyword>
<sequence length="80" mass="9388">MLDMNPYYAFIAVCLVESAKDFDMAYKNLDHNSRIKSFSMNPFDVQYHCHCEVKDGCGRKMLLLCMKWLKIVVWLVGTNF</sequence>
<protein>
    <submittedName>
        <fullName evidence="1">Uncharacterized protein</fullName>
    </submittedName>
</protein>